<sequence>MKAIRNFITLLCAGLLMLSSCAGSKYVVEKNPARHNPVEEIAWLKEQKKSLSQTECRITLYEKAGELYYAIYMPTPGAFDKNITTVYDSQGEICLKYGGLMPPARRKAVEQFFEGATDKGIIWECRLRETEKSQPQP</sequence>
<dbReference type="AlphaFoldDB" id="A0A921MTF2"/>
<feature type="signal peptide" evidence="1">
    <location>
        <begin position="1"/>
        <end position="22"/>
    </location>
</feature>
<comment type="caution">
    <text evidence="2">The sequence shown here is derived from an EMBL/GenBank/DDBJ whole genome shotgun (WGS) entry which is preliminary data.</text>
</comment>
<feature type="chain" id="PRO_5037448647" description="Lipoprotein" evidence="1">
    <location>
        <begin position="23"/>
        <end position="137"/>
    </location>
</feature>
<reference evidence="2" key="1">
    <citation type="journal article" date="2021" name="PeerJ">
        <title>Extensive microbial diversity within the chicken gut microbiome revealed by metagenomics and culture.</title>
        <authorList>
            <person name="Gilroy R."/>
            <person name="Ravi A."/>
            <person name="Getino M."/>
            <person name="Pursley I."/>
            <person name="Horton D.L."/>
            <person name="Alikhan N.F."/>
            <person name="Baker D."/>
            <person name="Gharbi K."/>
            <person name="Hall N."/>
            <person name="Watson M."/>
            <person name="Adriaenssens E.M."/>
            <person name="Foster-Nyarko E."/>
            <person name="Jarju S."/>
            <person name="Secka A."/>
            <person name="Antonio M."/>
            <person name="Oren A."/>
            <person name="Chaudhuri R.R."/>
            <person name="La Ragione R."/>
            <person name="Hildebrand F."/>
            <person name="Pallen M.J."/>
        </authorList>
    </citation>
    <scope>NUCLEOTIDE SEQUENCE</scope>
    <source>
        <strain evidence="2">CHK121-7720</strain>
    </source>
</reference>
<evidence type="ECO:0008006" key="4">
    <source>
        <dbReference type="Google" id="ProtNLM"/>
    </source>
</evidence>
<reference evidence="2" key="2">
    <citation type="submission" date="2021-09" db="EMBL/GenBank/DDBJ databases">
        <authorList>
            <person name="Gilroy R."/>
        </authorList>
    </citation>
    <scope>NUCLEOTIDE SEQUENCE</scope>
    <source>
        <strain evidence="2">CHK121-7720</strain>
    </source>
</reference>
<gene>
    <name evidence="2" type="ORF">K8U91_10240</name>
</gene>
<accession>A0A921MTF2</accession>
<proteinExistence type="predicted"/>
<protein>
    <recommendedName>
        <fullName evidence="4">Lipoprotein</fullName>
    </recommendedName>
</protein>
<keyword evidence="1" id="KW-0732">Signal</keyword>
<evidence type="ECO:0000313" key="3">
    <source>
        <dbReference type="Proteomes" id="UP000757103"/>
    </source>
</evidence>
<name>A0A921MTF2_9BACT</name>
<organism evidence="2 3">
    <name type="scientific">Barnesiella viscericola</name>
    <dbReference type="NCBI Taxonomy" id="397865"/>
    <lineage>
        <taxon>Bacteria</taxon>
        <taxon>Pseudomonadati</taxon>
        <taxon>Bacteroidota</taxon>
        <taxon>Bacteroidia</taxon>
        <taxon>Bacteroidales</taxon>
        <taxon>Barnesiellaceae</taxon>
        <taxon>Barnesiella</taxon>
    </lineage>
</organism>
<evidence type="ECO:0000313" key="2">
    <source>
        <dbReference type="EMBL" id="HJG89831.1"/>
    </source>
</evidence>
<dbReference type="EMBL" id="DYUD01000027">
    <property type="protein sequence ID" value="HJG89831.1"/>
    <property type="molecule type" value="Genomic_DNA"/>
</dbReference>
<evidence type="ECO:0000256" key="1">
    <source>
        <dbReference type="SAM" id="SignalP"/>
    </source>
</evidence>
<dbReference type="Proteomes" id="UP000757103">
    <property type="component" value="Unassembled WGS sequence"/>
</dbReference>
<dbReference type="RefSeq" id="WP_273306890.1">
    <property type="nucleotide sequence ID" value="NZ_DYUD01000027.1"/>
</dbReference>
<dbReference type="PROSITE" id="PS51257">
    <property type="entry name" value="PROKAR_LIPOPROTEIN"/>
    <property type="match status" value="1"/>
</dbReference>